<dbReference type="Pfam" id="PF01433">
    <property type="entry name" value="Peptidase_M1"/>
    <property type="match status" value="1"/>
</dbReference>
<evidence type="ECO:0000256" key="8">
    <source>
        <dbReference type="ARBA" id="ARBA00022723"/>
    </source>
</evidence>
<feature type="domain" description="Aminopeptidase N-like N-terminal" evidence="15">
    <location>
        <begin position="25"/>
        <end position="192"/>
    </location>
</feature>
<dbReference type="AlphaFoldDB" id="A0A1F5SIH9"/>
<keyword evidence="10" id="KW-0862">Zinc</keyword>
<keyword evidence="7" id="KW-0645">Protease</keyword>
<dbReference type="InterPro" id="IPR035414">
    <property type="entry name" value="Peptidase_M1_pepN_Ig-like"/>
</dbReference>
<dbReference type="STRING" id="1797994.A2227_03180"/>
<dbReference type="Gene3D" id="3.30.2010.30">
    <property type="match status" value="1"/>
</dbReference>
<evidence type="ECO:0000259" key="14">
    <source>
        <dbReference type="Pfam" id="PF17432"/>
    </source>
</evidence>
<keyword evidence="8" id="KW-0479">Metal-binding</keyword>
<accession>A0A1F5SIH9</accession>
<organism evidence="16 17">
    <name type="scientific">Candidatus Falkowbacteria bacterium RIFOXYA2_FULL_47_19</name>
    <dbReference type="NCBI Taxonomy" id="1797994"/>
    <lineage>
        <taxon>Bacteria</taxon>
        <taxon>Candidatus Falkowiibacteriota</taxon>
    </lineage>
</organism>
<evidence type="ECO:0000256" key="10">
    <source>
        <dbReference type="ARBA" id="ARBA00022833"/>
    </source>
</evidence>
<keyword evidence="9" id="KW-0378">Hydrolase</keyword>
<dbReference type="InterPro" id="IPR045357">
    <property type="entry name" value="Aminopeptidase_N-like_N"/>
</dbReference>
<dbReference type="Gene3D" id="2.60.40.1730">
    <property type="entry name" value="tricorn interacting facor f3 domain"/>
    <property type="match status" value="1"/>
</dbReference>
<dbReference type="Gene3D" id="1.25.50.10">
    <property type="entry name" value="Peptidase M1, alanyl aminopeptidase, C-terminal domain"/>
    <property type="match status" value="1"/>
</dbReference>
<dbReference type="GO" id="GO:0008270">
    <property type="term" value="F:zinc ion binding"/>
    <property type="evidence" value="ECO:0007669"/>
    <property type="project" value="InterPro"/>
</dbReference>
<dbReference type="InterPro" id="IPR024601">
    <property type="entry name" value="Peptidase_M1_pepN_C"/>
</dbReference>
<dbReference type="InterPro" id="IPR038438">
    <property type="entry name" value="PepN_Ig-like_sf"/>
</dbReference>
<dbReference type="Pfam" id="PF17900">
    <property type="entry name" value="Peptidase_M1_N"/>
    <property type="match status" value="1"/>
</dbReference>
<dbReference type="Pfam" id="PF17432">
    <property type="entry name" value="DUF3458_C"/>
    <property type="match status" value="1"/>
</dbReference>
<evidence type="ECO:0000259" key="15">
    <source>
        <dbReference type="Pfam" id="PF17900"/>
    </source>
</evidence>
<evidence type="ECO:0000256" key="11">
    <source>
        <dbReference type="ARBA" id="ARBA00023049"/>
    </source>
</evidence>
<proteinExistence type="inferred from homology"/>
<reference evidence="16 17" key="1">
    <citation type="journal article" date="2016" name="Nat. Commun.">
        <title>Thousands of microbial genomes shed light on interconnected biogeochemical processes in an aquifer system.</title>
        <authorList>
            <person name="Anantharaman K."/>
            <person name="Brown C.T."/>
            <person name="Hug L.A."/>
            <person name="Sharon I."/>
            <person name="Castelle C.J."/>
            <person name="Probst A.J."/>
            <person name="Thomas B.C."/>
            <person name="Singh A."/>
            <person name="Wilkins M.J."/>
            <person name="Karaoz U."/>
            <person name="Brodie E.L."/>
            <person name="Williams K.H."/>
            <person name="Hubbard S.S."/>
            <person name="Banfield J.F."/>
        </authorList>
    </citation>
    <scope>NUCLEOTIDE SEQUENCE [LARGE SCALE GENOMIC DNA]</scope>
</reference>
<dbReference type="PANTHER" id="PTHR46322:SF1">
    <property type="entry name" value="PUROMYCIN-SENSITIVE AMINOPEPTIDASE"/>
    <property type="match status" value="1"/>
</dbReference>
<evidence type="ECO:0000256" key="9">
    <source>
        <dbReference type="ARBA" id="ARBA00022801"/>
    </source>
</evidence>
<dbReference type="PANTHER" id="PTHR46322">
    <property type="entry name" value="PUROMYCIN-SENSITIVE AMINOPEPTIDASE"/>
    <property type="match status" value="1"/>
</dbReference>
<dbReference type="GO" id="GO:0006508">
    <property type="term" value="P:proteolysis"/>
    <property type="evidence" value="ECO:0007669"/>
    <property type="project" value="UniProtKB-KW"/>
</dbReference>
<feature type="domain" description="Peptidase M1 alanyl aminopeptidase C-terminal" evidence="14">
    <location>
        <begin position="562"/>
        <end position="880"/>
    </location>
</feature>
<feature type="domain" description="Peptidase M1 membrane alanine aminopeptidase" evidence="12">
    <location>
        <begin position="231"/>
        <end position="446"/>
    </location>
</feature>
<dbReference type="EC" id="3.4.11.2" evidence="4"/>
<keyword evidence="11" id="KW-0482">Metalloprotease</keyword>
<dbReference type="InterPro" id="IPR001930">
    <property type="entry name" value="Peptidase_M1"/>
</dbReference>
<dbReference type="SUPFAM" id="SSF55486">
    <property type="entry name" value="Metalloproteases ('zincins'), catalytic domain"/>
    <property type="match status" value="1"/>
</dbReference>
<dbReference type="Pfam" id="PF11940">
    <property type="entry name" value="DUF3458"/>
    <property type="match status" value="1"/>
</dbReference>
<evidence type="ECO:0000313" key="16">
    <source>
        <dbReference type="EMBL" id="OGF26263.1"/>
    </source>
</evidence>
<evidence type="ECO:0000256" key="7">
    <source>
        <dbReference type="ARBA" id="ARBA00022670"/>
    </source>
</evidence>
<dbReference type="InterPro" id="IPR037144">
    <property type="entry name" value="Peptidase_M1_pepN_C_sf"/>
</dbReference>
<evidence type="ECO:0000313" key="17">
    <source>
        <dbReference type="Proteomes" id="UP000178367"/>
    </source>
</evidence>
<dbReference type="PRINTS" id="PR00756">
    <property type="entry name" value="ALADIPTASE"/>
</dbReference>
<evidence type="ECO:0000256" key="4">
    <source>
        <dbReference type="ARBA" id="ARBA00012564"/>
    </source>
</evidence>
<evidence type="ECO:0000256" key="3">
    <source>
        <dbReference type="ARBA" id="ARBA00010136"/>
    </source>
</evidence>
<comment type="cofactor">
    <cofactor evidence="2">
        <name>Zn(2+)</name>
        <dbReference type="ChEBI" id="CHEBI:29105"/>
    </cofactor>
</comment>
<feature type="domain" description="Peptidase M1 alanyl aminopeptidase Ig-like fold" evidence="13">
    <location>
        <begin position="451"/>
        <end position="557"/>
    </location>
</feature>
<evidence type="ECO:0000256" key="6">
    <source>
        <dbReference type="ARBA" id="ARBA00022438"/>
    </source>
</evidence>
<sequence>MNENKPEKTRLADYRPYPFEITETRLTISINDDHAVVTGRFLFTAKTGKSGSPVLLDGKNMELLTLKIDGRKIPPSGFLVSRDHLVILDIPKKKTFVLETEVRIDPFANESCEGLYKSGNILCTQCESDCFRRITYFPDRPDVLSVYTVRLEADREKYPVLLSNGNEIETGQLPAGRHYAIWSDPFPKPCYLFAAVAGNLGVIKGKYAAKNGRLIELRIYVDSGSENRTKYALECLKDSLSWFENKYGLPYLLDLYMIVAADSFNAGAMENTGLNIFSSRYILADPATATDSDYQNIAAIINHESDHYWFGNLVTVRDWFQLTLKEGLAVFTDQTYMAETASAPIKRIDDVNRLRNYQFTEDAGPGAAPIKPSEAISFDNLYTATTYRKGAEVVRMIHTLVGEEDYLRGIKIYVINHRGQAATTEDFVTAMETASGRDLSRFRETWYHQAGTPVCRVRTEYDKKRKTYSLTVEQNCPPTPECSDKKPFYFPLAVGLLNSKGRDMSLRLKGETDSVPALATKVLTVYEKRQTFIFKGITEKPIPSLLRNFSAPVKLFYDYTPEELAFLMAYDSDPFNRYEAGQRFAVLDLERSIAHIQKGEEPSADPALIFAYGRLLDDRFLDKDFVALALTPPSEKELLENMEICDFNAVARARNHLIRGIARAHEKKLKTIYDSLNDGRPYAHDREAIAGRALKNKALCYLALLGKKEYIELACSQFANADNMTDRVAVLYCLTNIRCKERKTVFERFYADWRLDTLAIDDWLCAQAISELPGVLEWIKTAENDPVYDRKNPNKIHVLLFSFLGNPKYHDPAGEGYEFIAAKIASIDKFNHLIAANLAKRAFENYGRLDPVRKELMRKAIDRLLKSEPSDKLYEIISKI</sequence>
<dbReference type="EMBL" id="MFGB01000016">
    <property type="protein sequence ID" value="OGF26263.1"/>
    <property type="molecule type" value="Genomic_DNA"/>
</dbReference>
<evidence type="ECO:0000256" key="2">
    <source>
        <dbReference type="ARBA" id="ARBA00001947"/>
    </source>
</evidence>
<dbReference type="GO" id="GO:0016285">
    <property type="term" value="F:alanyl aminopeptidase activity"/>
    <property type="evidence" value="ECO:0007669"/>
    <property type="project" value="UniProtKB-EC"/>
</dbReference>
<keyword evidence="6 16" id="KW-0031">Aminopeptidase</keyword>
<evidence type="ECO:0000256" key="1">
    <source>
        <dbReference type="ARBA" id="ARBA00000098"/>
    </source>
</evidence>
<dbReference type="Gene3D" id="1.10.390.10">
    <property type="entry name" value="Neutral Protease Domain 2"/>
    <property type="match status" value="1"/>
</dbReference>
<gene>
    <name evidence="16" type="ORF">A2227_03180</name>
</gene>
<dbReference type="InterPro" id="IPR042097">
    <property type="entry name" value="Aminopeptidase_N-like_N_sf"/>
</dbReference>
<dbReference type="InterPro" id="IPR027268">
    <property type="entry name" value="Peptidase_M4/M1_CTD_sf"/>
</dbReference>
<protein>
    <recommendedName>
        <fullName evidence="5">Aminopeptidase N</fullName>
        <ecNumber evidence="4">3.4.11.2</ecNumber>
    </recommendedName>
</protein>
<dbReference type="Proteomes" id="UP000178367">
    <property type="component" value="Unassembled WGS sequence"/>
</dbReference>
<evidence type="ECO:0000259" key="13">
    <source>
        <dbReference type="Pfam" id="PF11940"/>
    </source>
</evidence>
<dbReference type="NCBIfam" id="TIGR02414">
    <property type="entry name" value="pepN_proteo"/>
    <property type="match status" value="1"/>
</dbReference>
<dbReference type="SUPFAM" id="SSF63737">
    <property type="entry name" value="Leukotriene A4 hydrolase N-terminal domain"/>
    <property type="match status" value="1"/>
</dbReference>
<comment type="similarity">
    <text evidence="3">Belongs to the peptidase M1 family.</text>
</comment>
<evidence type="ECO:0000256" key="5">
    <source>
        <dbReference type="ARBA" id="ARBA00015611"/>
    </source>
</evidence>
<dbReference type="FunFam" id="3.30.2010.30:FF:000002">
    <property type="entry name" value="Putative aminopeptidase N"/>
    <property type="match status" value="1"/>
</dbReference>
<dbReference type="FunFam" id="2.60.40.1840:FF:000001">
    <property type="entry name" value="Aminopeptidase N"/>
    <property type="match status" value="1"/>
</dbReference>
<dbReference type="CDD" id="cd09600">
    <property type="entry name" value="M1_APN"/>
    <property type="match status" value="1"/>
</dbReference>
<evidence type="ECO:0000259" key="12">
    <source>
        <dbReference type="Pfam" id="PF01433"/>
    </source>
</evidence>
<comment type="caution">
    <text evidence="16">The sequence shown here is derived from an EMBL/GenBank/DDBJ whole genome shotgun (WGS) entry which is preliminary data.</text>
</comment>
<dbReference type="InterPro" id="IPR012779">
    <property type="entry name" value="Peptidase_M1_pepN"/>
</dbReference>
<dbReference type="GO" id="GO:0008237">
    <property type="term" value="F:metallopeptidase activity"/>
    <property type="evidence" value="ECO:0007669"/>
    <property type="project" value="UniProtKB-KW"/>
</dbReference>
<dbReference type="Gene3D" id="2.60.40.1840">
    <property type="match status" value="1"/>
</dbReference>
<comment type="catalytic activity">
    <reaction evidence="1">
        <text>Release of an N-terminal amino acid, Xaa-|-Yaa- from a peptide, amide or arylamide. Xaa is preferably Ala, but may be most amino acids including Pro (slow action). When a terminal hydrophobic residue is followed by a prolyl residue, the two may be released as an intact Xaa-Pro dipeptide.</text>
        <dbReference type="EC" id="3.4.11.2"/>
    </reaction>
</comment>
<name>A0A1F5SIH9_9BACT</name>
<dbReference type="InterPro" id="IPR014782">
    <property type="entry name" value="Peptidase_M1_dom"/>
</dbReference>